<name>A0A8S5NZE8_9CAUD</name>
<sequence>MPESIQELIATITNFDVYKELAQRTNSTYGADPRLQLLHSFMGVVGEQAEVLDHLNGFKREHYILGEEEPIEKLDSYSDAFDETSEKMLAEYGDLLWYCATLFDSLKAIKKQFDLADVKLPKVNLLFTQFTEFDVLCKNVVRIVEKREDTDTIRYGEDVVVGTLQSDALVLDDVKKVFVYRQKCKQEWFENLVHSLVEKIEVVVGYLHAYNDTYPINEDLSLLTLARSNIAKLASRFGEKFSVERSENRNYVQETKDSGIKTA</sequence>
<dbReference type="EMBL" id="BK015301">
    <property type="protein sequence ID" value="DAE00207.1"/>
    <property type="molecule type" value="Genomic_DNA"/>
</dbReference>
<accession>A0A8S5NZE8</accession>
<protein>
    <submittedName>
        <fullName evidence="1">NTP-PPase-like protein</fullName>
    </submittedName>
</protein>
<reference evidence="1" key="1">
    <citation type="journal article" date="2021" name="Proc. Natl. Acad. Sci. U.S.A.">
        <title>A Catalog of Tens of Thousands of Viruses from Human Metagenomes Reveals Hidden Associations with Chronic Diseases.</title>
        <authorList>
            <person name="Tisza M.J."/>
            <person name="Buck C.B."/>
        </authorList>
    </citation>
    <scope>NUCLEOTIDE SEQUENCE</scope>
    <source>
        <strain evidence="1">CtLnO19</strain>
    </source>
</reference>
<organism evidence="1">
    <name type="scientific">Myoviridae sp. ctLnO19</name>
    <dbReference type="NCBI Taxonomy" id="2825085"/>
    <lineage>
        <taxon>Viruses</taxon>
        <taxon>Duplodnaviria</taxon>
        <taxon>Heunggongvirae</taxon>
        <taxon>Uroviricota</taxon>
        <taxon>Caudoviricetes</taxon>
    </lineage>
</organism>
<proteinExistence type="predicted"/>
<evidence type="ECO:0000313" key="1">
    <source>
        <dbReference type="EMBL" id="DAE00207.1"/>
    </source>
</evidence>